<feature type="binding site" evidence="7">
    <location>
        <position position="200"/>
    </location>
    <ligand>
        <name>Zn(2+)</name>
        <dbReference type="ChEBI" id="CHEBI:29105"/>
    </ligand>
</feature>
<dbReference type="GO" id="GO:0120539">
    <property type="term" value="F:4-hydroxy-3-methoxy-5-polyprenylbenzoate decarboxylase activity"/>
    <property type="evidence" value="ECO:0007669"/>
    <property type="project" value="UniProtKB-EC"/>
</dbReference>
<evidence type="ECO:0000256" key="1">
    <source>
        <dbReference type="ARBA" id="ARBA00022688"/>
    </source>
</evidence>
<feature type="binding site" evidence="7">
    <location>
        <position position="199"/>
    </location>
    <ligand>
        <name>Zn(2+)</name>
        <dbReference type="ChEBI" id="CHEBI:29105"/>
    </ligand>
</feature>
<feature type="binding site" evidence="7">
    <location>
        <position position="215"/>
    </location>
    <ligand>
        <name>Zn(2+)</name>
        <dbReference type="ChEBI" id="CHEBI:29105"/>
    </ligand>
</feature>
<dbReference type="PANTHER" id="PTHR12922:SF7">
    <property type="entry name" value="UBIQUINONE BIOSYNTHESIS PROTEIN COQ4 HOMOLOG, MITOCHONDRIAL"/>
    <property type="match status" value="1"/>
</dbReference>
<comment type="cofactor">
    <cofactor evidence="7">
        <name>Zn(2+)</name>
        <dbReference type="ChEBI" id="CHEBI:29105"/>
    </cofactor>
</comment>
<dbReference type="InterPro" id="IPR007715">
    <property type="entry name" value="Coq4"/>
</dbReference>
<keyword evidence="9" id="KW-1185">Reference proteome</keyword>
<keyword evidence="5 7" id="KW-0472">Membrane</keyword>
<dbReference type="GO" id="GO:0031314">
    <property type="term" value="C:extrinsic component of mitochondrial inner membrane"/>
    <property type="evidence" value="ECO:0007669"/>
    <property type="project" value="UniProtKB-UniRule"/>
</dbReference>
<dbReference type="Pfam" id="PF05019">
    <property type="entry name" value="Coq4"/>
    <property type="match status" value="1"/>
</dbReference>
<protein>
    <recommendedName>
        <fullName evidence="7">Ubiquinone biosynthesis protein COQ4 homolog, mitochondrial</fullName>
    </recommendedName>
    <alternativeName>
        <fullName evidence="7">4-hydroxy-3-methoxy-5-polyprenylbenzoate decarboxylase</fullName>
        <ecNumber evidence="7">4.1.1.130</ecNumber>
    </alternativeName>
    <alternativeName>
        <fullName evidence="7">Coenzyme Q biosynthesis protein 4 homolog</fullName>
    </alternativeName>
</protein>
<dbReference type="EC" id="4.1.1.130" evidence="7"/>
<dbReference type="OrthoDB" id="4249at2759"/>
<evidence type="ECO:0000256" key="6">
    <source>
        <dbReference type="ARBA" id="ARBA00023239"/>
    </source>
</evidence>
<evidence type="ECO:0000256" key="4">
    <source>
        <dbReference type="ARBA" id="ARBA00023128"/>
    </source>
</evidence>
<dbReference type="Proteomes" id="UP000192247">
    <property type="component" value="Unassembled WGS sequence"/>
</dbReference>
<accession>A0A1V9XHV0</accession>
<evidence type="ECO:0000256" key="2">
    <source>
        <dbReference type="ARBA" id="ARBA00022792"/>
    </source>
</evidence>
<keyword evidence="8" id="KW-0830">Ubiquinone</keyword>
<keyword evidence="1 7" id="KW-0831">Ubiquinone biosynthesis</keyword>
<feature type="binding site" evidence="7">
    <location>
        <position position="203"/>
    </location>
    <ligand>
        <name>Zn(2+)</name>
        <dbReference type="ChEBI" id="CHEBI:29105"/>
    </ligand>
</feature>
<keyword evidence="6 7" id="KW-0456">Lyase</keyword>
<proteinExistence type="inferred from homology"/>
<dbReference type="InterPro" id="IPR027540">
    <property type="entry name" value="Coq4_euk"/>
</dbReference>
<dbReference type="AlphaFoldDB" id="A0A1V9XHV0"/>
<comment type="function">
    <text evidence="7">Lyase that catalyzes the C1-decarboxylation of 4-hydroxy-3-methoxy-5-(all-trans-polyprenyl)benzoic acid into 2-methoxy-6-(all-trans-polyprenyl)phenol during ubiquinone biosynthesis.</text>
</comment>
<dbReference type="HAMAP" id="MF_03111">
    <property type="entry name" value="Coq4"/>
    <property type="match status" value="1"/>
</dbReference>
<evidence type="ECO:0000313" key="8">
    <source>
        <dbReference type="EMBL" id="OQR73115.1"/>
    </source>
</evidence>
<keyword evidence="3 7" id="KW-0862">Zinc</keyword>
<keyword evidence="7" id="KW-0479">Metal-binding</keyword>
<dbReference type="GO" id="GO:0008270">
    <property type="term" value="F:zinc ion binding"/>
    <property type="evidence" value="ECO:0007669"/>
    <property type="project" value="UniProtKB-UniRule"/>
</dbReference>
<evidence type="ECO:0000256" key="3">
    <source>
        <dbReference type="ARBA" id="ARBA00022833"/>
    </source>
</evidence>
<dbReference type="FunCoup" id="A0A1V9XHV0">
    <property type="interactions" value="601"/>
</dbReference>
<gene>
    <name evidence="8" type="ORF">BIW11_09945</name>
</gene>
<keyword evidence="4 7" id="KW-0496">Mitochondrion</keyword>
<dbReference type="STRING" id="418985.A0A1V9XHV0"/>
<comment type="similarity">
    <text evidence="7">Belongs to the COQ4 family.</text>
</comment>
<sequence>MAGLANCGRLAPIVTQMSRRGLGTSGSTSRVPPNGEKFEDFNTIKKMAETADSVRWIEYEYEDPSTSRDSVPLYPGHYPTSAFQKGLLAIGSAYASITNVYRADMIACFGEVTGHCAFNYMLDQMKSSEEGRQILAERPRINTKTVDYPALLKMPTNTFGYTYSKFMQDNKISSDDRSPVHFVDDPELAYVAQRYREVHDLIHAMLAMPTTMLGEVTVKWVEAFQTRLPMTATAGLFGAVRLKPKHRQLYISQYLPWALQTGFESKPFMPVYFENRWAQDVDDLRRELCIPLPPSLNPSYSEVGKTML</sequence>
<dbReference type="InParanoid" id="A0A1V9XHV0"/>
<reference evidence="8 9" key="1">
    <citation type="journal article" date="2017" name="Gigascience">
        <title>Draft genome of the honey bee ectoparasitic mite, Tropilaelaps mercedesae, is shaped by the parasitic life history.</title>
        <authorList>
            <person name="Dong X."/>
            <person name="Armstrong S.D."/>
            <person name="Xia D."/>
            <person name="Makepeace B.L."/>
            <person name="Darby A.C."/>
            <person name="Kadowaki T."/>
        </authorList>
    </citation>
    <scope>NUCLEOTIDE SEQUENCE [LARGE SCALE GENOMIC DNA]</scope>
    <source>
        <strain evidence="8">Wuxi-XJTLU</strain>
    </source>
</reference>
<evidence type="ECO:0000313" key="9">
    <source>
        <dbReference type="Proteomes" id="UP000192247"/>
    </source>
</evidence>
<dbReference type="PANTHER" id="PTHR12922">
    <property type="entry name" value="UBIQUINONE BIOSYNTHESIS PROTEIN"/>
    <property type="match status" value="1"/>
</dbReference>
<comment type="pathway">
    <text evidence="7">Cofactor biosynthesis; ubiquinone biosynthesis.</text>
</comment>
<dbReference type="UniPathway" id="UPA00232"/>
<organism evidence="8 9">
    <name type="scientific">Tropilaelaps mercedesae</name>
    <dbReference type="NCBI Taxonomy" id="418985"/>
    <lineage>
        <taxon>Eukaryota</taxon>
        <taxon>Metazoa</taxon>
        <taxon>Ecdysozoa</taxon>
        <taxon>Arthropoda</taxon>
        <taxon>Chelicerata</taxon>
        <taxon>Arachnida</taxon>
        <taxon>Acari</taxon>
        <taxon>Parasitiformes</taxon>
        <taxon>Mesostigmata</taxon>
        <taxon>Gamasina</taxon>
        <taxon>Dermanyssoidea</taxon>
        <taxon>Laelapidae</taxon>
        <taxon>Tropilaelaps</taxon>
    </lineage>
</organism>
<evidence type="ECO:0000256" key="5">
    <source>
        <dbReference type="ARBA" id="ARBA00023136"/>
    </source>
</evidence>
<comment type="caution">
    <text evidence="8">The sequence shown here is derived from an EMBL/GenBank/DDBJ whole genome shotgun (WGS) entry which is preliminary data.</text>
</comment>
<dbReference type="EMBL" id="MNPL01010456">
    <property type="protein sequence ID" value="OQR73115.1"/>
    <property type="molecule type" value="Genomic_DNA"/>
</dbReference>
<keyword evidence="2 7" id="KW-0999">Mitochondrion inner membrane</keyword>
<comment type="catalytic activity">
    <reaction evidence="7">
        <text>a 4-hydroxy-3-methoxy-5-(all-trans-polyprenyl)benzoate + H(+) = a 2-methoxy-6-(all-trans-polyprenyl)phenol + CO2</text>
        <dbReference type="Rhea" id="RHEA:81179"/>
        <dbReference type="Rhea" id="RHEA-COMP:9551"/>
        <dbReference type="Rhea" id="RHEA-COMP:10931"/>
        <dbReference type="ChEBI" id="CHEBI:15378"/>
        <dbReference type="ChEBI" id="CHEBI:16526"/>
        <dbReference type="ChEBI" id="CHEBI:62731"/>
        <dbReference type="ChEBI" id="CHEBI:84443"/>
        <dbReference type="EC" id="4.1.1.130"/>
    </reaction>
</comment>
<name>A0A1V9XHV0_9ACAR</name>
<comment type="subunit">
    <text evidence="7">Component of a multi-subunit COQ enzyme complex.</text>
</comment>
<evidence type="ECO:0000256" key="7">
    <source>
        <dbReference type="HAMAP-Rule" id="MF_03111"/>
    </source>
</evidence>
<comment type="subcellular location">
    <subcellularLocation>
        <location evidence="7">Mitochondrion inner membrane</location>
        <topology evidence="7">Peripheral membrane protein</topology>
        <orientation evidence="7">Matrix side</orientation>
    </subcellularLocation>
</comment>